<name>A0A6A7K7L4_9FIRM</name>
<feature type="signal peptide" evidence="2">
    <location>
        <begin position="1"/>
        <end position="21"/>
    </location>
</feature>
<dbReference type="RefSeq" id="WP_152802864.1">
    <property type="nucleotide sequence ID" value="NZ_WHNX01000007.1"/>
</dbReference>
<evidence type="ECO:0000256" key="1">
    <source>
        <dbReference type="SAM" id="Coils"/>
    </source>
</evidence>
<feature type="coiled-coil region" evidence="1">
    <location>
        <begin position="22"/>
        <end position="63"/>
    </location>
</feature>
<gene>
    <name evidence="3" type="ORF">GC105_06345</name>
</gene>
<dbReference type="EMBL" id="WHNX01000007">
    <property type="protein sequence ID" value="MPW25404.1"/>
    <property type="molecule type" value="Genomic_DNA"/>
</dbReference>
<proteinExistence type="predicted"/>
<keyword evidence="2" id="KW-0732">Signal</keyword>
<evidence type="ECO:0000256" key="2">
    <source>
        <dbReference type="SAM" id="SignalP"/>
    </source>
</evidence>
<dbReference type="PROSITE" id="PS51257">
    <property type="entry name" value="PROKAR_LIPOPROTEIN"/>
    <property type="match status" value="1"/>
</dbReference>
<dbReference type="Proteomes" id="UP000440004">
    <property type="component" value="Unassembled WGS sequence"/>
</dbReference>
<evidence type="ECO:0000313" key="3">
    <source>
        <dbReference type="EMBL" id="MPW25404.1"/>
    </source>
</evidence>
<accession>A0A6A7K7L4</accession>
<protein>
    <submittedName>
        <fullName evidence="3">Uncharacterized protein</fullName>
    </submittedName>
</protein>
<comment type="caution">
    <text evidence="3">The sequence shown here is derived from an EMBL/GenBank/DDBJ whole genome shotgun (WGS) entry which is preliminary data.</text>
</comment>
<reference evidence="3 4" key="1">
    <citation type="submission" date="2019-10" db="EMBL/GenBank/DDBJ databases">
        <title>Alkalibaculum tamaniensis sp.nov., a new alkaliphilic acetogen, isolated on methoxylated aromatics from a mud volcano.</title>
        <authorList>
            <person name="Khomyakova M.A."/>
            <person name="Merkel A.Y."/>
            <person name="Bonch-Osmolovskaya E.A."/>
            <person name="Slobodkin A.I."/>
        </authorList>
    </citation>
    <scope>NUCLEOTIDE SEQUENCE [LARGE SCALE GENOMIC DNA]</scope>
    <source>
        <strain evidence="3 4">M08DMB</strain>
    </source>
</reference>
<dbReference type="AlphaFoldDB" id="A0A6A7K7L4"/>
<sequence length="229" mass="25988">MKKITLMFLCFIILLIGTSCSNKDVIEENDLNTKKINDLERKIDDLQTQIEGYKSSEEDTKLEKQFYLDFIISIIPYISDEDMIEIAQQQWTYSILVDDIPIPEDGIIEISSDSFKLSVSEEQSPYTTLPLDIHNKGKISGNLFSNHIQFLDVKPSDISGSDGTIVSLTTYTFTRLDDNSIVNLELSTELQDRLGLNTNALTIKPIELNTFEDSQDTSTVPDEDEKTKE</sequence>
<organism evidence="3 4">
    <name type="scientific">Alkalibaculum sporogenes</name>
    <dbReference type="NCBI Taxonomy" id="2655001"/>
    <lineage>
        <taxon>Bacteria</taxon>
        <taxon>Bacillati</taxon>
        <taxon>Bacillota</taxon>
        <taxon>Clostridia</taxon>
        <taxon>Eubacteriales</taxon>
        <taxon>Eubacteriaceae</taxon>
        <taxon>Alkalibaculum</taxon>
    </lineage>
</organism>
<keyword evidence="4" id="KW-1185">Reference proteome</keyword>
<evidence type="ECO:0000313" key="4">
    <source>
        <dbReference type="Proteomes" id="UP000440004"/>
    </source>
</evidence>
<keyword evidence="1" id="KW-0175">Coiled coil</keyword>
<feature type="chain" id="PRO_5039072130" evidence="2">
    <location>
        <begin position="22"/>
        <end position="229"/>
    </location>
</feature>